<name>A0AAV7MWU2_PLEWA</name>
<sequence>MRNQRARRRPCPQGPASCSSHLVLCAGATTGPRAASPEKLQVFVPLGSGACNSPLPALGALPLSPLRSSGRACRDRTDPVTRVPGSAFRAPGLVRAAPPHRPELPQRSLEQPAQTTTLSYWLRVRHLRWWPLRSPDNW</sequence>
<dbReference type="AlphaFoldDB" id="A0AAV7MWU2"/>
<comment type="caution">
    <text evidence="2">The sequence shown here is derived from an EMBL/GenBank/DDBJ whole genome shotgun (WGS) entry which is preliminary data.</text>
</comment>
<accession>A0AAV7MWU2</accession>
<evidence type="ECO:0000256" key="1">
    <source>
        <dbReference type="SAM" id="MobiDB-lite"/>
    </source>
</evidence>
<proteinExistence type="predicted"/>
<evidence type="ECO:0000313" key="2">
    <source>
        <dbReference type="EMBL" id="KAJ1107831.1"/>
    </source>
</evidence>
<evidence type="ECO:0000313" key="3">
    <source>
        <dbReference type="Proteomes" id="UP001066276"/>
    </source>
</evidence>
<keyword evidence="3" id="KW-1185">Reference proteome</keyword>
<organism evidence="2 3">
    <name type="scientific">Pleurodeles waltl</name>
    <name type="common">Iberian ribbed newt</name>
    <dbReference type="NCBI Taxonomy" id="8319"/>
    <lineage>
        <taxon>Eukaryota</taxon>
        <taxon>Metazoa</taxon>
        <taxon>Chordata</taxon>
        <taxon>Craniata</taxon>
        <taxon>Vertebrata</taxon>
        <taxon>Euteleostomi</taxon>
        <taxon>Amphibia</taxon>
        <taxon>Batrachia</taxon>
        <taxon>Caudata</taxon>
        <taxon>Salamandroidea</taxon>
        <taxon>Salamandridae</taxon>
        <taxon>Pleurodelinae</taxon>
        <taxon>Pleurodeles</taxon>
    </lineage>
</organism>
<feature type="region of interest" description="Disordered" evidence="1">
    <location>
        <begin position="68"/>
        <end position="110"/>
    </location>
</feature>
<gene>
    <name evidence="2" type="ORF">NDU88_005220</name>
</gene>
<protein>
    <submittedName>
        <fullName evidence="2">Uncharacterized protein</fullName>
    </submittedName>
</protein>
<dbReference type="Proteomes" id="UP001066276">
    <property type="component" value="Chromosome 9"/>
</dbReference>
<dbReference type="EMBL" id="JANPWB010000013">
    <property type="protein sequence ID" value="KAJ1107831.1"/>
    <property type="molecule type" value="Genomic_DNA"/>
</dbReference>
<reference evidence="2" key="1">
    <citation type="journal article" date="2022" name="bioRxiv">
        <title>Sequencing and chromosome-scale assembly of the giantPleurodeles waltlgenome.</title>
        <authorList>
            <person name="Brown T."/>
            <person name="Elewa A."/>
            <person name="Iarovenko S."/>
            <person name="Subramanian E."/>
            <person name="Araus A.J."/>
            <person name="Petzold A."/>
            <person name="Susuki M."/>
            <person name="Suzuki K.-i.T."/>
            <person name="Hayashi T."/>
            <person name="Toyoda A."/>
            <person name="Oliveira C."/>
            <person name="Osipova E."/>
            <person name="Leigh N.D."/>
            <person name="Simon A."/>
            <person name="Yun M.H."/>
        </authorList>
    </citation>
    <scope>NUCLEOTIDE SEQUENCE</scope>
    <source>
        <strain evidence="2">20211129_DDA</strain>
        <tissue evidence="2">Liver</tissue>
    </source>
</reference>